<protein>
    <submittedName>
        <fullName evidence="2">Multi antimicrobial extrusion protein MatE</fullName>
    </submittedName>
</protein>
<evidence type="ECO:0000313" key="2">
    <source>
        <dbReference type="EMBL" id="MBD1382531.1"/>
    </source>
</evidence>
<feature type="transmembrane region" description="Helical" evidence="1">
    <location>
        <begin position="267"/>
        <end position="293"/>
    </location>
</feature>
<feature type="transmembrane region" description="Helical" evidence="1">
    <location>
        <begin position="348"/>
        <end position="368"/>
    </location>
</feature>
<keyword evidence="3" id="KW-1185">Reference proteome</keyword>
<sequence>MTIKQENQFKIKTLLFFFIPLGLSASLVTLSHIIINSTLARSDNSEVIIAGYAIAMSLFAVTERLGVILRQTCSALVRDKGSVKLMMIFSFYIIASLLIVSLAVAYTSFGNFIFSTIYGIKNELVKQIKEIYQVLIIVTIFSALRCFSQGIIIYNRQTKWLTMGMGIRLIFMYLLSLYFIHTGNITGRTGAYIFLCGMIIECIVSVIEARLLVRKMPVRKKPNIKSKFEIFQFYSPLMLSSFITVSIGPAINIFLGKTEETELAIASYAIALSVIQLVLSFFSYIHQIVINFYDQHEVKVKRFTFMISFIPVIIIGILCYTPLGVYFLEQVMGIKNQLLIESLKALKVFMLMALAFPFVDFFNGLLMLRKKTKVTIISQSANLIITLTILFVCIKMTSGWNGSIGALAQSVGLAGELIVLYGIFQSNKQSNRKTNIFTYGKEVDKA</sequence>
<dbReference type="Proteomes" id="UP000626844">
    <property type="component" value="Unassembled WGS sequence"/>
</dbReference>
<feature type="transmembrane region" description="Helical" evidence="1">
    <location>
        <begin position="305"/>
        <end position="328"/>
    </location>
</feature>
<keyword evidence="1" id="KW-0472">Membrane</keyword>
<keyword evidence="1" id="KW-1133">Transmembrane helix</keyword>
<dbReference type="RefSeq" id="WP_191160826.1">
    <property type="nucleotide sequence ID" value="NZ_JACXAI010000033.1"/>
</dbReference>
<feature type="transmembrane region" description="Helical" evidence="1">
    <location>
        <begin position="160"/>
        <end position="180"/>
    </location>
</feature>
<feature type="transmembrane region" description="Helical" evidence="1">
    <location>
        <begin position="131"/>
        <end position="148"/>
    </location>
</feature>
<organism evidence="2 3">
    <name type="scientific">Metabacillus arenae</name>
    <dbReference type="NCBI Taxonomy" id="2771434"/>
    <lineage>
        <taxon>Bacteria</taxon>
        <taxon>Bacillati</taxon>
        <taxon>Bacillota</taxon>
        <taxon>Bacilli</taxon>
        <taxon>Bacillales</taxon>
        <taxon>Bacillaceae</taxon>
        <taxon>Metabacillus</taxon>
    </lineage>
</organism>
<accession>A0A926RYX3</accession>
<feature type="transmembrane region" description="Helical" evidence="1">
    <location>
        <begin position="233"/>
        <end position="255"/>
    </location>
</feature>
<name>A0A926RYX3_9BACI</name>
<keyword evidence="1" id="KW-0812">Transmembrane</keyword>
<comment type="caution">
    <text evidence="2">The sequence shown here is derived from an EMBL/GenBank/DDBJ whole genome shotgun (WGS) entry which is preliminary data.</text>
</comment>
<feature type="transmembrane region" description="Helical" evidence="1">
    <location>
        <begin position="89"/>
        <end position="119"/>
    </location>
</feature>
<feature type="transmembrane region" description="Helical" evidence="1">
    <location>
        <begin position="380"/>
        <end position="398"/>
    </location>
</feature>
<proteinExistence type="predicted"/>
<feature type="transmembrane region" description="Helical" evidence="1">
    <location>
        <begin position="404"/>
        <end position="424"/>
    </location>
</feature>
<feature type="transmembrane region" description="Helical" evidence="1">
    <location>
        <begin position="47"/>
        <end position="69"/>
    </location>
</feature>
<feature type="transmembrane region" description="Helical" evidence="1">
    <location>
        <begin position="192"/>
        <end position="213"/>
    </location>
</feature>
<dbReference type="EMBL" id="JACXAI010000033">
    <property type="protein sequence ID" value="MBD1382531.1"/>
    <property type="molecule type" value="Genomic_DNA"/>
</dbReference>
<reference evidence="2" key="1">
    <citation type="submission" date="2020-09" db="EMBL/GenBank/DDBJ databases">
        <title>A novel bacterium of genus Bacillus, isolated from South China Sea.</title>
        <authorList>
            <person name="Huang H."/>
            <person name="Mo K."/>
            <person name="Hu Y."/>
        </authorList>
    </citation>
    <scope>NUCLEOTIDE SEQUENCE</scope>
    <source>
        <strain evidence="2">IB182487</strain>
    </source>
</reference>
<dbReference type="AlphaFoldDB" id="A0A926RYX3"/>
<gene>
    <name evidence="2" type="ORF">IC621_20210</name>
</gene>
<evidence type="ECO:0000256" key="1">
    <source>
        <dbReference type="SAM" id="Phobius"/>
    </source>
</evidence>
<feature type="transmembrane region" description="Helical" evidence="1">
    <location>
        <begin position="14"/>
        <end position="35"/>
    </location>
</feature>
<evidence type="ECO:0000313" key="3">
    <source>
        <dbReference type="Proteomes" id="UP000626844"/>
    </source>
</evidence>